<dbReference type="EMBL" id="JACHND010000001">
    <property type="protein sequence ID" value="MBB4702906.1"/>
    <property type="molecule type" value="Genomic_DNA"/>
</dbReference>
<name>A0A7W7DC23_9ACTN</name>
<dbReference type="AlphaFoldDB" id="A0A7W7DC23"/>
<dbReference type="Proteomes" id="UP000542210">
    <property type="component" value="Unassembled WGS sequence"/>
</dbReference>
<evidence type="ECO:0000313" key="1">
    <source>
        <dbReference type="EMBL" id="MBB4702906.1"/>
    </source>
</evidence>
<proteinExistence type="predicted"/>
<gene>
    <name evidence="1" type="ORF">BJ982_004450</name>
</gene>
<organism evidence="1 2">
    <name type="scientific">Sphaerisporangium siamense</name>
    <dbReference type="NCBI Taxonomy" id="795645"/>
    <lineage>
        <taxon>Bacteria</taxon>
        <taxon>Bacillati</taxon>
        <taxon>Actinomycetota</taxon>
        <taxon>Actinomycetes</taxon>
        <taxon>Streptosporangiales</taxon>
        <taxon>Streptosporangiaceae</taxon>
        <taxon>Sphaerisporangium</taxon>
    </lineage>
</organism>
<sequence>MSNCPTCGQDVLDPEPAEGTVLIDRDDDAWQHREGLGWYCVERGTDLEKVTWKSLNEEYGPLRVVYRP</sequence>
<comment type="caution">
    <text evidence="1">The sequence shown here is derived from an EMBL/GenBank/DDBJ whole genome shotgun (WGS) entry which is preliminary data.</text>
</comment>
<evidence type="ECO:0000313" key="2">
    <source>
        <dbReference type="Proteomes" id="UP000542210"/>
    </source>
</evidence>
<keyword evidence="2" id="KW-1185">Reference proteome</keyword>
<reference evidence="1 2" key="1">
    <citation type="submission" date="2020-08" db="EMBL/GenBank/DDBJ databases">
        <title>Sequencing the genomes of 1000 actinobacteria strains.</title>
        <authorList>
            <person name="Klenk H.-P."/>
        </authorList>
    </citation>
    <scope>NUCLEOTIDE SEQUENCE [LARGE SCALE GENOMIC DNA]</scope>
    <source>
        <strain evidence="1 2">DSM 45784</strain>
    </source>
</reference>
<dbReference type="RefSeq" id="WP_184882988.1">
    <property type="nucleotide sequence ID" value="NZ_BOOV01000005.1"/>
</dbReference>
<protein>
    <submittedName>
        <fullName evidence="1">Uncharacterized protein</fullName>
    </submittedName>
</protein>
<accession>A0A7W7DC23</accession>